<dbReference type="GO" id="GO:0000976">
    <property type="term" value="F:transcription cis-regulatory region binding"/>
    <property type="evidence" value="ECO:0007669"/>
    <property type="project" value="TreeGrafter"/>
</dbReference>
<evidence type="ECO:0000256" key="4">
    <source>
        <dbReference type="ARBA" id="ARBA00023163"/>
    </source>
</evidence>
<protein>
    <submittedName>
        <fullName evidence="6">Transcriptional regulator</fullName>
    </submittedName>
</protein>
<dbReference type="PROSITE" id="PS50931">
    <property type="entry name" value="HTH_LYSR"/>
    <property type="match status" value="1"/>
</dbReference>
<organism evidence="6 7">
    <name type="scientific">Spirosoma montaniterrae</name>
    <dbReference type="NCBI Taxonomy" id="1178516"/>
    <lineage>
        <taxon>Bacteria</taxon>
        <taxon>Pseudomonadati</taxon>
        <taxon>Bacteroidota</taxon>
        <taxon>Cytophagia</taxon>
        <taxon>Cytophagales</taxon>
        <taxon>Cytophagaceae</taxon>
        <taxon>Spirosoma</taxon>
    </lineage>
</organism>
<evidence type="ECO:0000259" key="5">
    <source>
        <dbReference type="PROSITE" id="PS50931"/>
    </source>
</evidence>
<evidence type="ECO:0000313" key="7">
    <source>
        <dbReference type="Proteomes" id="UP000187941"/>
    </source>
</evidence>
<dbReference type="InterPro" id="IPR000847">
    <property type="entry name" value="LysR_HTH_N"/>
</dbReference>
<dbReference type="PANTHER" id="PTHR30126:SF39">
    <property type="entry name" value="HTH-TYPE TRANSCRIPTIONAL REGULATOR CYSL"/>
    <property type="match status" value="1"/>
</dbReference>
<keyword evidence="3" id="KW-0238">DNA-binding</keyword>
<name>A0A1P9X480_9BACT</name>
<dbReference type="PRINTS" id="PR00039">
    <property type="entry name" value="HTHLYSR"/>
</dbReference>
<keyword evidence="4" id="KW-0804">Transcription</keyword>
<feature type="domain" description="HTH lysR-type" evidence="5">
    <location>
        <begin position="1"/>
        <end position="58"/>
    </location>
</feature>
<dbReference type="EMBL" id="CP014263">
    <property type="protein sequence ID" value="AQG82450.1"/>
    <property type="molecule type" value="Genomic_DNA"/>
</dbReference>
<dbReference type="STRING" id="1178516.AWR27_11620"/>
<evidence type="ECO:0000256" key="3">
    <source>
        <dbReference type="ARBA" id="ARBA00023125"/>
    </source>
</evidence>
<comment type="similarity">
    <text evidence="1">Belongs to the LysR transcriptional regulatory family.</text>
</comment>
<evidence type="ECO:0000256" key="1">
    <source>
        <dbReference type="ARBA" id="ARBA00009437"/>
    </source>
</evidence>
<reference evidence="6 7" key="1">
    <citation type="submission" date="2016-01" db="EMBL/GenBank/DDBJ databases">
        <authorList>
            <person name="Oliw E.H."/>
        </authorList>
    </citation>
    <scope>NUCLEOTIDE SEQUENCE [LARGE SCALE GENOMIC DNA]</scope>
    <source>
        <strain evidence="6 7">DY10</strain>
    </source>
</reference>
<keyword evidence="2" id="KW-0805">Transcription regulation</keyword>
<evidence type="ECO:0000313" key="6">
    <source>
        <dbReference type="EMBL" id="AQG82450.1"/>
    </source>
</evidence>
<dbReference type="SUPFAM" id="SSF53850">
    <property type="entry name" value="Periplasmic binding protein-like II"/>
    <property type="match status" value="1"/>
</dbReference>
<evidence type="ECO:0000256" key="2">
    <source>
        <dbReference type="ARBA" id="ARBA00023015"/>
    </source>
</evidence>
<dbReference type="AlphaFoldDB" id="A0A1P9X480"/>
<proteinExistence type="inferred from homology"/>
<dbReference type="KEGG" id="smon:AWR27_11620"/>
<dbReference type="OrthoDB" id="9785745at2"/>
<gene>
    <name evidence="6" type="ORF">AWR27_11620</name>
</gene>
<keyword evidence="7" id="KW-1185">Reference proteome</keyword>
<dbReference type="Pfam" id="PF00126">
    <property type="entry name" value="HTH_1"/>
    <property type="match status" value="1"/>
</dbReference>
<dbReference type="InterPro" id="IPR036390">
    <property type="entry name" value="WH_DNA-bd_sf"/>
</dbReference>
<dbReference type="Proteomes" id="UP000187941">
    <property type="component" value="Chromosome"/>
</dbReference>
<dbReference type="FunFam" id="1.10.10.10:FF:000001">
    <property type="entry name" value="LysR family transcriptional regulator"/>
    <property type="match status" value="1"/>
</dbReference>
<dbReference type="PANTHER" id="PTHR30126">
    <property type="entry name" value="HTH-TYPE TRANSCRIPTIONAL REGULATOR"/>
    <property type="match status" value="1"/>
</dbReference>
<dbReference type="InterPro" id="IPR036388">
    <property type="entry name" value="WH-like_DNA-bd_sf"/>
</dbReference>
<accession>A0A1P9X480</accession>
<dbReference type="Gene3D" id="3.40.190.290">
    <property type="match status" value="1"/>
</dbReference>
<dbReference type="SUPFAM" id="SSF46785">
    <property type="entry name" value="Winged helix' DNA-binding domain"/>
    <property type="match status" value="1"/>
</dbReference>
<dbReference type="InterPro" id="IPR005119">
    <property type="entry name" value="LysR_subst-bd"/>
</dbReference>
<dbReference type="Pfam" id="PF03466">
    <property type="entry name" value="LysR_substrate"/>
    <property type="match status" value="1"/>
</dbReference>
<dbReference type="GO" id="GO:0003700">
    <property type="term" value="F:DNA-binding transcription factor activity"/>
    <property type="evidence" value="ECO:0007669"/>
    <property type="project" value="InterPro"/>
</dbReference>
<dbReference type="Gene3D" id="1.10.10.10">
    <property type="entry name" value="Winged helix-like DNA-binding domain superfamily/Winged helix DNA-binding domain"/>
    <property type="match status" value="1"/>
</dbReference>
<sequence>MEDFRLKVFAAVARNQSFTRAAAELSLSQPAVTKQIKNLEDLLGARLFDRKGNTILTTPEGAVVLRYANEIFTLYQGIQFELGAMRDQLSGEFRLGASTTIAQYLISPVLASFHEKFPQIQLSLLNGNSEIIENSVLSKSISLGIVEGKRHHPGLKYVDFTSDELVLVTNSKSQFARKSQVNLSDLATMPLVLRERGSGTLEVLESALKEQNVKLSSLPVIMHLGSTESIKSFLENSNSVSFVSIRAIQKEIAYGELTILPINGFRIMRKFSFIHLLGQPDGVSTTFMRFAMRQYNKK</sequence>
<dbReference type="CDD" id="cd08420">
    <property type="entry name" value="PBP2_CysL_like"/>
    <property type="match status" value="1"/>
</dbReference>